<feature type="transmembrane region" description="Helical" evidence="7">
    <location>
        <begin position="327"/>
        <end position="348"/>
    </location>
</feature>
<organism evidence="8 9">
    <name type="scientific">Phenylobacterium zucineum (strain HLK1)</name>
    <dbReference type="NCBI Taxonomy" id="450851"/>
    <lineage>
        <taxon>Bacteria</taxon>
        <taxon>Pseudomonadati</taxon>
        <taxon>Pseudomonadota</taxon>
        <taxon>Alphaproteobacteria</taxon>
        <taxon>Caulobacterales</taxon>
        <taxon>Caulobacteraceae</taxon>
        <taxon>Phenylobacterium</taxon>
    </lineage>
</organism>
<dbReference type="AlphaFoldDB" id="B4R827"/>
<dbReference type="HOGENOM" id="CLU_026911_6_1_5"/>
<dbReference type="EMBL" id="CP000747">
    <property type="protein sequence ID" value="ACG77560.1"/>
    <property type="molecule type" value="Genomic_DNA"/>
</dbReference>
<keyword evidence="6 7" id="KW-0472">Membrane</keyword>
<keyword evidence="9" id="KW-1185">Reference proteome</keyword>
<gene>
    <name evidence="8" type="ordered locus">PHZ_c1146</name>
</gene>
<dbReference type="GO" id="GO:0005886">
    <property type="term" value="C:plasma membrane"/>
    <property type="evidence" value="ECO:0007669"/>
    <property type="project" value="UniProtKB-SubCell"/>
</dbReference>
<evidence type="ECO:0000313" key="9">
    <source>
        <dbReference type="Proteomes" id="UP000001868"/>
    </source>
</evidence>
<evidence type="ECO:0000256" key="2">
    <source>
        <dbReference type="ARBA" id="ARBA00007430"/>
    </source>
</evidence>
<dbReference type="STRING" id="450851.PHZ_c1146"/>
<keyword evidence="3" id="KW-1003">Cell membrane</keyword>
<dbReference type="KEGG" id="pzu:PHZ_c1146"/>
<keyword evidence="5 7" id="KW-1133">Transmembrane helix</keyword>
<feature type="transmembrane region" description="Helical" evidence="7">
    <location>
        <begin position="443"/>
        <end position="462"/>
    </location>
</feature>
<proteinExistence type="inferred from homology"/>
<dbReference type="PANTHER" id="PTHR30250:SF10">
    <property type="entry name" value="LIPOPOLYSACCHARIDE BIOSYNTHESIS PROTEIN WZXC"/>
    <property type="match status" value="1"/>
</dbReference>
<name>B4R827_PHEZH</name>
<dbReference type="Proteomes" id="UP000001868">
    <property type="component" value="Chromosome"/>
</dbReference>
<evidence type="ECO:0000256" key="7">
    <source>
        <dbReference type="SAM" id="Phobius"/>
    </source>
</evidence>
<dbReference type="InterPro" id="IPR050833">
    <property type="entry name" value="Poly_Biosynth_Transport"/>
</dbReference>
<feature type="transmembrane region" description="Helical" evidence="7">
    <location>
        <begin position="412"/>
        <end position="431"/>
    </location>
</feature>
<dbReference type="Pfam" id="PF13440">
    <property type="entry name" value="Polysacc_synt_3"/>
    <property type="match status" value="1"/>
</dbReference>
<feature type="transmembrane region" description="Helical" evidence="7">
    <location>
        <begin position="143"/>
        <end position="162"/>
    </location>
</feature>
<feature type="transmembrane region" description="Helical" evidence="7">
    <location>
        <begin position="200"/>
        <end position="220"/>
    </location>
</feature>
<sequence length="524" mass="54285">MGQHAAGAGARLAAPPARSGRAAVSLAGVRGRRGFDPAALGALALSGSNVLRMGVQLAMLPILARLVGPSEYGLVALAVPFVLFCNMLADAGMSQALARRQEVTTELESTVFWLAGGLGLALSVLACALAWPLALVLDQPRLPWLIMALSPILVMSGLTAVANARVIREGRFGVFAGGDFISTVASAAVALTAALNGAGAWSLVAQQLTMWVCKFAWVNLNARPRIRRYFRPSEVRDLVRFGVHSVGANLSDFVSRNVDNLIVGGVLGTVALGYYAMAYQIVRVPDLIISGPLYLYVFTAVSRAAHDGARGKAADLAVSALRLASSVLAPTFVGLAIISPLAVALVLGEKWHDAAPVLTHLTAAGFGFAHCFVMGAILMGLGRSHLQFRMTALAGATTIGTIAVTARFGVETASAAIGSAILLVMLAYLEVLARDLRIPRRRLLGAFLPGLAGAAVMAGALFAAEPLLASLPDLARLVAMIALGGAVYGAVVLALARGRLIDDARRFARAHAKGAAPSAVPEAV</sequence>
<evidence type="ECO:0000313" key="8">
    <source>
        <dbReference type="EMBL" id="ACG77560.1"/>
    </source>
</evidence>
<dbReference type="CDD" id="cd13127">
    <property type="entry name" value="MATE_tuaB_like"/>
    <property type="match status" value="1"/>
</dbReference>
<protein>
    <submittedName>
        <fullName evidence="8">Polysaccharide transporter, PST family</fullName>
    </submittedName>
</protein>
<keyword evidence="4 7" id="KW-0812">Transmembrane</keyword>
<feature type="transmembrane region" description="Helical" evidence="7">
    <location>
        <begin position="174"/>
        <end position="194"/>
    </location>
</feature>
<accession>B4R827</accession>
<comment type="similarity">
    <text evidence="2">Belongs to the polysaccharide synthase family.</text>
</comment>
<evidence type="ECO:0000256" key="6">
    <source>
        <dbReference type="ARBA" id="ARBA00023136"/>
    </source>
</evidence>
<feature type="transmembrane region" description="Helical" evidence="7">
    <location>
        <begin position="287"/>
        <end position="306"/>
    </location>
</feature>
<evidence type="ECO:0000256" key="1">
    <source>
        <dbReference type="ARBA" id="ARBA00004651"/>
    </source>
</evidence>
<reference evidence="8 9" key="1">
    <citation type="journal article" date="2008" name="BMC Genomics">
        <title>Complete genome of Phenylobacterium zucineum - a novel facultative intracellular bacterium isolated from human erythroleukemia cell line K562.</title>
        <authorList>
            <person name="Luo Y."/>
            <person name="Xu X."/>
            <person name="Ding Z."/>
            <person name="Liu Z."/>
            <person name="Zhang B."/>
            <person name="Yan Z."/>
            <person name="Sun J."/>
            <person name="Hu S."/>
            <person name="Hu X."/>
        </authorList>
    </citation>
    <scope>NUCLEOTIDE SEQUENCE [LARGE SCALE GENOMIC DNA]</scope>
    <source>
        <strain evidence="8 9">HLK1</strain>
    </source>
</reference>
<evidence type="ECO:0000256" key="5">
    <source>
        <dbReference type="ARBA" id="ARBA00022989"/>
    </source>
</evidence>
<feature type="transmembrane region" description="Helical" evidence="7">
    <location>
        <begin position="388"/>
        <end position="406"/>
    </location>
</feature>
<feature type="transmembrane region" description="Helical" evidence="7">
    <location>
        <begin position="110"/>
        <end position="131"/>
    </location>
</feature>
<feature type="transmembrane region" description="Helical" evidence="7">
    <location>
        <begin position="360"/>
        <end position="381"/>
    </location>
</feature>
<dbReference type="eggNOG" id="COG2244">
    <property type="taxonomic scope" value="Bacteria"/>
</dbReference>
<feature type="transmembrane region" description="Helical" evidence="7">
    <location>
        <begin position="474"/>
        <end position="496"/>
    </location>
</feature>
<feature type="transmembrane region" description="Helical" evidence="7">
    <location>
        <begin position="261"/>
        <end position="281"/>
    </location>
</feature>
<feature type="transmembrane region" description="Helical" evidence="7">
    <location>
        <begin position="72"/>
        <end position="89"/>
    </location>
</feature>
<comment type="subcellular location">
    <subcellularLocation>
        <location evidence="1">Cell membrane</location>
        <topology evidence="1">Multi-pass membrane protein</topology>
    </subcellularLocation>
</comment>
<dbReference type="PANTHER" id="PTHR30250">
    <property type="entry name" value="PST FAMILY PREDICTED COLANIC ACID TRANSPORTER"/>
    <property type="match status" value="1"/>
</dbReference>
<evidence type="ECO:0000256" key="4">
    <source>
        <dbReference type="ARBA" id="ARBA00022692"/>
    </source>
</evidence>
<evidence type="ECO:0000256" key="3">
    <source>
        <dbReference type="ARBA" id="ARBA00022475"/>
    </source>
</evidence>